<proteinExistence type="predicted"/>
<name>A0ABX2T9B2_9PROT</name>
<evidence type="ECO:0000313" key="4">
    <source>
        <dbReference type="Proteomes" id="UP000584642"/>
    </source>
</evidence>
<gene>
    <name evidence="3" type="ORF">HND93_14210</name>
</gene>
<dbReference type="RefSeq" id="WP_180282639.1">
    <property type="nucleotide sequence ID" value="NZ_JABFDB010000009.1"/>
</dbReference>
<protein>
    <recommendedName>
        <fullName evidence="2">NrtR DNA-binding winged helix domain-containing protein</fullName>
    </recommendedName>
</protein>
<keyword evidence="4" id="KW-1185">Reference proteome</keyword>
<dbReference type="InterPro" id="IPR036390">
    <property type="entry name" value="WH_DNA-bd_sf"/>
</dbReference>
<dbReference type="Pfam" id="PF21906">
    <property type="entry name" value="WHD_NrtR"/>
    <property type="match status" value="1"/>
</dbReference>
<dbReference type="EMBL" id="JABFDB010000009">
    <property type="protein sequence ID" value="NYZ20863.1"/>
    <property type="molecule type" value="Genomic_DNA"/>
</dbReference>
<accession>A0ABX2T9B2</accession>
<dbReference type="Gene3D" id="1.10.10.10">
    <property type="entry name" value="Winged helix-like DNA-binding domain superfamily/Winged helix DNA-binding domain"/>
    <property type="match status" value="1"/>
</dbReference>
<evidence type="ECO:0000259" key="2">
    <source>
        <dbReference type="Pfam" id="PF21906"/>
    </source>
</evidence>
<dbReference type="SUPFAM" id="SSF46785">
    <property type="entry name" value="Winged helix' DNA-binding domain"/>
    <property type="match status" value="1"/>
</dbReference>
<dbReference type="InterPro" id="IPR011213">
    <property type="entry name" value="NMN_biosyn"/>
</dbReference>
<feature type="domain" description="NrtR DNA-binding winged helix" evidence="2">
    <location>
        <begin position="259"/>
        <end position="319"/>
    </location>
</feature>
<dbReference type="InterPro" id="IPR054105">
    <property type="entry name" value="WHD_NrtR"/>
</dbReference>
<reference evidence="3 4" key="1">
    <citation type="submission" date="2020-05" db="EMBL/GenBank/DDBJ databases">
        <title>Azospirillum oleiclasticum sp. nov, a nitrogen-fixing and heavy crude oil-emulsifying bacterium isolated from the crude oil of Yumen Oilfield.</title>
        <authorList>
            <person name="Wu D."/>
            <person name="Cai M."/>
            <person name="Zhang X."/>
        </authorList>
    </citation>
    <scope>NUCLEOTIDE SEQUENCE [LARGE SCALE GENOMIC DNA]</scope>
    <source>
        <strain evidence="3 4">ROY-1-1-2</strain>
    </source>
</reference>
<evidence type="ECO:0000256" key="1">
    <source>
        <dbReference type="SAM" id="MobiDB-lite"/>
    </source>
</evidence>
<comment type="caution">
    <text evidence="3">The sequence shown here is derived from an EMBL/GenBank/DDBJ whole genome shotgun (WGS) entry which is preliminary data.</text>
</comment>
<dbReference type="Proteomes" id="UP000584642">
    <property type="component" value="Unassembled WGS sequence"/>
</dbReference>
<dbReference type="PIRSF" id="PIRSF019423">
    <property type="entry name" value="NMN_biosyn"/>
    <property type="match status" value="1"/>
</dbReference>
<sequence>MPDATRFDLTAVVLSTFGGEVRVATTAAGWEPPELAPTQHRPPSHRDGLPTRAFDPDAHRTLQEAVRAMADSDHGLRLGYVEQLYTFADRGRDPRELFGGPRAVAVGYLALVREAGQGTPDGIVWRDVYEHLPWEDRRTGVPVILGNVVAPALDRWVAGADSEGLAVRRRERVELAFPGAEGSWDPVRVLERYELLYEAGLLVEAGRDRALAEIAGGGSGAPFGPMPAALGRPMAGDARRFLATALERLRGKLRYRPVVFELVPPAFTLNHVQKVVEALTGTRLHKQNFRRLLLSGGLVEPTGRMDTQTGGRPAELFRFGREAIHERTSSRRGEIPES</sequence>
<organism evidence="3 4">
    <name type="scientific">Azospirillum oleiclasticum</name>
    <dbReference type="NCBI Taxonomy" id="2735135"/>
    <lineage>
        <taxon>Bacteria</taxon>
        <taxon>Pseudomonadati</taxon>
        <taxon>Pseudomonadota</taxon>
        <taxon>Alphaproteobacteria</taxon>
        <taxon>Rhodospirillales</taxon>
        <taxon>Azospirillaceae</taxon>
        <taxon>Azospirillum</taxon>
    </lineage>
</organism>
<evidence type="ECO:0000313" key="3">
    <source>
        <dbReference type="EMBL" id="NYZ20863.1"/>
    </source>
</evidence>
<feature type="region of interest" description="Disordered" evidence="1">
    <location>
        <begin position="28"/>
        <end position="47"/>
    </location>
</feature>
<dbReference type="InterPro" id="IPR036388">
    <property type="entry name" value="WH-like_DNA-bd_sf"/>
</dbReference>